<dbReference type="EMBL" id="NKUJ01000027">
    <property type="protein sequence ID" value="RMJ17792.1"/>
    <property type="molecule type" value="Genomic_DNA"/>
</dbReference>
<accession>A0A3M2SKW6</accession>
<organism evidence="1 2">
    <name type="scientific">Fusarium kuroshium</name>
    <dbReference type="NCBI Taxonomy" id="2010991"/>
    <lineage>
        <taxon>Eukaryota</taxon>
        <taxon>Fungi</taxon>
        <taxon>Dikarya</taxon>
        <taxon>Ascomycota</taxon>
        <taxon>Pezizomycotina</taxon>
        <taxon>Sordariomycetes</taxon>
        <taxon>Hypocreomycetidae</taxon>
        <taxon>Hypocreales</taxon>
        <taxon>Nectriaceae</taxon>
        <taxon>Fusarium</taxon>
        <taxon>Fusarium solani species complex</taxon>
    </lineage>
</organism>
<protein>
    <submittedName>
        <fullName evidence="1">Uncharacterized protein</fullName>
    </submittedName>
</protein>
<keyword evidence="2" id="KW-1185">Reference proteome</keyword>
<comment type="caution">
    <text evidence="1">The sequence shown here is derived from an EMBL/GenBank/DDBJ whole genome shotgun (WGS) entry which is preliminary data.</text>
</comment>
<dbReference type="Proteomes" id="UP000277212">
    <property type="component" value="Unassembled WGS sequence"/>
</dbReference>
<evidence type="ECO:0000313" key="1">
    <source>
        <dbReference type="EMBL" id="RMJ17792.1"/>
    </source>
</evidence>
<name>A0A3M2SKW6_9HYPO</name>
<gene>
    <name evidence="1" type="ORF">CDV36_002548</name>
</gene>
<dbReference type="AlphaFoldDB" id="A0A3M2SKW6"/>
<evidence type="ECO:0000313" key="2">
    <source>
        <dbReference type="Proteomes" id="UP000277212"/>
    </source>
</evidence>
<proteinExistence type="predicted"/>
<sequence>MIASLGYQEGCRGVYSSSITVFLLCYPIKGRASTIIFFKHSALPSSHIFKLLQQRLFVQGSALSCRVLAIHSQSVPNPSLLTGVKWYLCRFDCGDNVLLLWMLRTG</sequence>
<reference evidence="1 2" key="1">
    <citation type="submission" date="2017-06" db="EMBL/GenBank/DDBJ databases">
        <title>Comparative genomic analysis of Ambrosia Fusariam Clade fungi.</title>
        <authorList>
            <person name="Stajich J.E."/>
            <person name="Carrillo J."/>
            <person name="Kijimoto T."/>
            <person name="Eskalen A."/>
            <person name="O'Donnell K."/>
            <person name="Kasson M."/>
        </authorList>
    </citation>
    <scope>NUCLEOTIDE SEQUENCE [LARGE SCALE GENOMIC DNA]</scope>
    <source>
        <strain evidence="1">UCR3666</strain>
    </source>
</reference>